<keyword evidence="1" id="KW-0732">Signal</keyword>
<feature type="chain" id="PRO_5046943197" description="Autotransporter domain-containing protein" evidence="1">
    <location>
        <begin position="26"/>
        <end position="329"/>
    </location>
</feature>
<feature type="signal peptide" evidence="1">
    <location>
        <begin position="1"/>
        <end position="25"/>
    </location>
</feature>
<evidence type="ECO:0000313" key="3">
    <source>
        <dbReference type="EMBL" id="MDR4307505.1"/>
    </source>
</evidence>
<reference evidence="3" key="1">
    <citation type="submission" date="2020-10" db="EMBL/GenBank/DDBJ databases">
        <authorList>
            <person name="Abbas A."/>
            <person name="Razzaq R."/>
            <person name="Waqas M."/>
            <person name="Abbas N."/>
            <person name="Nielsen T.K."/>
            <person name="Hansen L.H."/>
            <person name="Hussain S."/>
            <person name="Shahid M."/>
        </authorList>
    </citation>
    <scope>NUCLEOTIDE SEQUENCE</scope>
    <source>
        <strain evidence="3">S14</strain>
    </source>
</reference>
<feature type="domain" description="Autotransporter" evidence="2">
    <location>
        <begin position="63"/>
        <end position="329"/>
    </location>
</feature>
<name>A0ABU1DHX8_9HYPH</name>
<dbReference type="InterPro" id="IPR005546">
    <property type="entry name" value="Autotransporte_beta"/>
</dbReference>
<dbReference type="SUPFAM" id="SSF103515">
    <property type="entry name" value="Autotransporter"/>
    <property type="match status" value="1"/>
</dbReference>
<dbReference type="PROSITE" id="PS51257">
    <property type="entry name" value="PROKAR_LIPOPROTEIN"/>
    <property type="match status" value="1"/>
</dbReference>
<organism evidence="3 4">
    <name type="scientific">Chelatococcus sambhunathii</name>
    <dbReference type="NCBI Taxonomy" id="363953"/>
    <lineage>
        <taxon>Bacteria</taxon>
        <taxon>Pseudomonadati</taxon>
        <taxon>Pseudomonadota</taxon>
        <taxon>Alphaproteobacteria</taxon>
        <taxon>Hyphomicrobiales</taxon>
        <taxon>Chelatococcaceae</taxon>
        <taxon>Chelatococcus</taxon>
    </lineage>
</organism>
<evidence type="ECO:0000313" key="4">
    <source>
        <dbReference type="Proteomes" id="UP001181622"/>
    </source>
</evidence>
<sequence length="329" mass="33031">MSTSFSRAGLLLGAIGVVFACDAQADDYRSAQALVESGLFLSQAEADAVYARLDAPRPKTDRPIPGTAAYWESGAVGLGQSERAGRLGWSGDATQMRAGVDRELRTGMIAGASAAASIGSVASADLNGRIVAGHADIYARFDEGGAFAKTDLGVSSFTFEGLSRGASTAIATGQALRAGGQLGATADIGGIRWTPTVALTATGHALNGFRESGQAAAHFAARQAMAATATVRLGGTKAVRVDPSHTVTLSGFVGADEVVAYAASALKARSAASGASSLSLAAPNGRGLVGGLGIGTAIANGMSVKVDYDYGRRDGVATQTGRAKLGLAF</sequence>
<dbReference type="PROSITE" id="PS51208">
    <property type="entry name" value="AUTOTRANSPORTER"/>
    <property type="match status" value="1"/>
</dbReference>
<dbReference type="EMBL" id="JADBEO010000026">
    <property type="protein sequence ID" value="MDR4307505.1"/>
    <property type="molecule type" value="Genomic_DNA"/>
</dbReference>
<accession>A0ABU1DHX8</accession>
<gene>
    <name evidence="3" type="ORF">IHQ68_12850</name>
</gene>
<dbReference type="Proteomes" id="UP001181622">
    <property type="component" value="Unassembled WGS sequence"/>
</dbReference>
<evidence type="ECO:0000256" key="1">
    <source>
        <dbReference type="SAM" id="SignalP"/>
    </source>
</evidence>
<dbReference type="Pfam" id="PF03797">
    <property type="entry name" value="Autotransporter"/>
    <property type="match status" value="1"/>
</dbReference>
<proteinExistence type="predicted"/>
<dbReference type="InterPro" id="IPR036709">
    <property type="entry name" value="Autotransporte_beta_dom_sf"/>
</dbReference>
<dbReference type="Gene3D" id="2.40.128.130">
    <property type="entry name" value="Autotransporter beta-domain"/>
    <property type="match status" value="1"/>
</dbReference>
<keyword evidence="4" id="KW-1185">Reference proteome</keyword>
<evidence type="ECO:0000259" key="2">
    <source>
        <dbReference type="PROSITE" id="PS51208"/>
    </source>
</evidence>
<comment type="caution">
    <text evidence="3">The sequence shown here is derived from an EMBL/GenBank/DDBJ whole genome shotgun (WGS) entry which is preliminary data.</text>
</comment>
<protein>
    <recommendedName>
        <fullName evidence="2">Autotransporter domain-containing protein</fullName>
    </recommendedName>
</protein>
<dbReference type="RefSeq" id="WP_309392424.1">
    <property type="nucleotide sequence ID" value="NZ_JADBEO010000026.1"/>
</dbReference>